<gene>
    <name evidence="2" type="ORF">SETTUDRAFT_162849</name>
</gene>
<dbReference type="AlphaFoldDB" id="R0KB70"/>
<evidence type="ECO:0000313" key="2">
    <source>
        <dbReference type="EMBL" id="EOA86619.1"/>
    </source>
</evidence>
<keyword evidence="3" id="KW-1185">Reference proteome</keyword>
<evidence type="ECO:0000259" key="1">
    <source>
        <dbReference type="Pfam" id="PF24320"/>
    </source>
</evidence>
<evidence type="ECO:0000313" key="3">
    <source>
        <dbReference type="Proteomes" id="UP000016935"/>
    </source>
</evidence>
<dbReference type="RefSeq" id="XP_008025266.1">
    <property type="nucleotide sequence ID" value="XM_008027075.1"/>
</dbReference>
<accession>R0KB70</accession>
<dbReference type="InterPro" id="IPR055915">
    <property type="entry name" value="DUF7492"/>
</dbReference>
<dbReference type="eggNOG" id="ENOG502SABV">
    <property type="taxonomic scope" value="Eukaryota"/>
</dbReference>
<reference evidence="2 3" key="1">
    <citation type="journal article" date="2012" name="PLoS Pathog.">
        <title>Diverse lifestyles and strategies of plant pathogenesis encoded in the genomes of eighteen Dothideomycetes fungi.</title>
        <authorList>
            <person name="Ohm R.A."/>
            <person name="Feau N."/>
            <person name="Henrissat B."/>
            <person name="Schoch C.L."/>
            <person name="Horwitz B.A."/>
            <person name="Barry K.W."/>
            <person name="Condon B.J."/>
            <person name="Copeland A.C."/>
            <person name="Dhillon B."/>
            <person name="Glaser F."/>
            <person name="Hesse C.N."/>
            <person name="Kosti I."/>
            <person name="LaButti K."/>
            <person name="Lindquist E.A."/>
            <person name="Lucas S."/>
            <person name="Salamov A.A."/>
            <person name="Bradshaw R.E."/>
            <person name="Ciuffetti L."/>
            <person name="Hamelin R.C."/>
            <person name="Kema G.H.J."/>
            <person name="Lawrence C."/>
            <person name="Scott J.A."/>
            <person name="Spatafora J.W."/>
            <person name="Turgeon B.G."/>
            <person name="de Wit P.J.G.M."/>
            <person name="Zhong S."/>
            <person name="Goodwin S.B."/>
            <person name="Grigoriev I.V."/>
        </authorList>
    </citation>
    <scope>NUCLEOTIDE SEQUENCE [LARGE SCALE GENOMIC DNA]</scope>
    <source>
        <strain evidence="3">28A</strain>
    </source>
</reference>
<dbReference type="HOGENOM" id="CLU_1176038_0_0_1"/>
<dbReference type="OrthoDB" id="64281at2759"/>
<dbReference type="GeneID" id="19398556"/>
<organism evidence="2 3">
    <name type="scientific">Exserohilum turcicum (strain 28A)</name>
    <name type="common">Northern leaf blight fungus</name>
    <name type="synonym">Setosphaeria turcica</name>
    <dbReference type="NCBI Taxonomy" id="671987"/>
    <lineage>
        <taxon>Eukaryota</taxon>
        <taxon>Fungi</taxon>
        <taxon>Dikarya</taxon>
        <taxon>Ascomycota</taxon>
        <taxon>Pezizomycotina</taxon>
        <taxon>Dothideomycetes</taxon>
        <taxon>Pleosporomycetidae</taxon>
        <taxon>Pleosporales</taxon>
        <taxon>Pleosporineae</taxon>
        <taxon>Pleosporaceae</taxon>
        <taxon>Exserohilum</taxon>
    </lineage>
</organism>
<proteinExistence type="predicted"/>
<name>R0KB70_EXST2</name>
<sequence length="236" mass="24196">MYCETDVKIPDNVQFNNTYTLYWVWQWTSLPGKTPGLPKGKDEYYSTCMDVDIEAPRVAMQALSPAKLAKFAMGQQDAVSTAVSDWAARTALYSDLPLKREMGPVTSSLPGGGMGGDVPIATGTLPGLVPSPAPPGASVPISHSTLPANGQVPSSTTRGAVPTPPVLGIPALSGPPGVAPTASSGSSNGVVIVTTTVRITVTAPAATQPVAAAATPRVARSIHHKNGAKFRGLLAA</sequence>
<protein>
    <recommendedName>
        <fullName evidence="1">DUF7492 domain-containing protein</fullName>
    </recommendedName>
</protein>
<dbReference type="Pfam" id="PF24320">
    <property type="entry name" value="DUF7492"/>
    <property type="match status" value="1"/>
</dbReference>
<dbReference type="EMBL" id="KB908592">
    <property type="protein sequence ID" value="EOA86619.1"/>
    <property type="molecule type" value="Genomic_DNA"/>
</dbReference>
<dbReference type="Proteomes" id="UP000016935">
    <property type="component" value="Unassembled WGS sequence"/>
</dbReference>
<feature type="domain" description="DUF7492" evidence="1">
    <location>
        <begin position="1"/>
        <end position="77"/>
    </location>
</feature>
<reference evidence="2 3" key="2">
    <citation type="journal article" date="2013" name="PLoS Genet.">
        <title>Comparative genome structure, secondary metabolite, and effector coding capacity across Cochliobolus pathogens.</title>
        <authorList>
            <person name="Condon B.J."/>
            <person name="Leng Y."/>
            <person name="Wu D."/>
            <person name="Bushley K.E."/>
            <person name="Ohm R.A."/>
            <person name="Otillar R."/>
            <person name="Martin J."/>
            <person name="Schackwitz W."/>
            <person name="Grimwood J."/>
            <person name="MohdZainudin N."/>
            <person name="Xue C."/>
            <person name="Wang R."/>
            <person name="Manning V.A."/>
            <person name="Dhillon B."/>
            <person name="Tu Z.J."/>
            <person name="Steffenson B.J."/>
            <person name="Salamov A."/>
            <person name="Sun H."/>
            <person name="Lowry S."/>
            <person name="LaButti K."/>
            <person name="Han J."/>
            <person name="Copeland A."/>
            <person name="Lindquist E."/>
            <person name="Barry K."/>
            <person name="Schmutz J."/>
            <person name="Baker S.E."/>
            <person name="Ciuffetti L.M."/>
            <person name="Grigoriev I.V."/>
            <person name="Zhong S."/>
            <person name="Turgeon B.G."/>
        </authorList>
    </citation>
    <scope>NUCLEOTIDE SEQUENCE [LARGE SCALE GENOMIC DNA]</scope>
    <source>
        <strain evidence="3">28A</strain>
    </source>
</reference>